<dbReference type="Proteomes" id="UP000323011">
    <property type="component" value="Unassembled WGS sequence"/>
</dbReference>
<dbReference type="AlphaFoldDB" id="A0A5A8CWL3"/>
<keyword evidence="3" id="KW-1185">Reference proteome</keyword>
<sequence>MDPSMRIEKRSSSSARRRSGEYIAPGFSTAADLETDLATPEAPLARRSSLMQLLATAMVAADTVLYGPFSVALSLFEAFYSGVQACLLPLARAAPRSLLGVDVFTANTVTFGRVFLVIPVALALSFGQEPLLPEGVTAPLLPAGFNRLPGVFVAAVLILWHDFLDHLDGIVALAQRQTGAAAGDDPLFGGFIDAFIDKVFFALAVWSTLLCCDFPSLRSAVAALLRGGSPWAATDAASLGSSLSLECCVLGACAMLVAYEIAIATVRVNDYFTEKLAPPAEGGRRRKLRAAMEGKLKQKLTSIGLAFLALATPHLESGFLVSGAGWIAVALLVLATYLAHKSLALKLAAYPGWEGFLPMGSTRPM</sequence>
<evidence type="ECO:0000313" key="2">
    <source>
        <dbReference type="EMBL" id="KAA0156201.1"/>
    </source>
</evidence>
<keyword evidence="1" id="KW-0812">Transmembrane</keyword>
<evidence type="ECO:0000256" key="1">
    <source>
        <dbReference type="SAM" id="Phobius"/>
    </source>
</evidence>
<keyword evidence="1" id="KW-0472">Membrane</keyword>
<protein>
    <submittedName>
        <fullName evidence="2">Uncharacterized protein</fullName>
    </submittedName>
</protein>
<feature type="transmembrane region" description="Helical" evidence="1">
    <location>
        <begin position="319"/>
        <end position="339"/>
    </location>
</feature>
<dbReference type="InterPro" id="IPR043130">
    <property type="entry name" value="CDP-OH_PTrfase_TM_dom"/>
</dbReference>
<gene>
    <name evidence="2" type="ORF">FNF29_00991</name>
</gene>
<dbReference type="Gene3D" id="1.20.120.1760">
    <property type="match status" value="1"/>
</dbReference>
<dbReference type="EMBL" id="VLTN01000004">
    <property type="protein sequence ID" value="KAA0156201.1"/>
    <property type="molecule type" value="Genomic_DNA"/>
</dbReference>
<organism evidence="2 3">
    <name type="scientific">Cafeteria roenbergensis</name>
    <name type="common">Marine flagellate</name>
    <dbReference type="NCBI Taxonomy" id="33653"/>
    <lineage>
        <taxon>Eukaryota</taxon>
        <taxon>Sar</taxon>
        <taxon>Stramenopiles</taxon>
        <taxon>Bigyra</taxon>
        <taxon>Opalozoa</taxon>
        <taxon>Bicosoecida</taxon>
        <taxon>Cafeteriaceae</taxon>
        <taxon>Cafeteria</taxon>
    </lineage>
</organism>
<keyword evidence="1" id="KW-1133">Transmembrane helix</keyword>
<name>A0A5A8CWL3_CAFRO</name>
<proteinExistence type="predicted"/>
<reference evidence="2 3" key="1">
    <citation type="submission" date="2019-07" db="EMBL/GenBank/DDBJ databases">
        <title>Genomes of Cafeteria roenbergensis.</title>
        <authorList>
            <person name="Fischer M.G."/>
            <person name="Hackl T."/>
            <person name="Roman M."/>
        </authorList>
    </citation>
    <scope>NUCLEOTIDE SEQUENCE [LARGE SCALE GENOMIC DNA]</scope>
    <source>
        <strain evidence="2 3">BVI</strain>
    </source>
</reference>
<evidence type="ECO:0000313" key="3">
    <source>
        <dbReference type="Proteomes" id="UP000323011"/>
    </source>
</evidence>
<accession>A0A5A8CWL3</accession>
<comment type="caution">
    <text evidence="2">The sequence shown here is derived from an EMBL/GenBank/DDBJ whole genome shotgun (WGS) entry which is preliminary data.</text>
</comment>